<evidence type="ECO:0000256" key="1">
    <source>
        <dbReference type="SAM" id="MobiDB-lite"/>
    </source>
</evidence>
<dbReference type="KEGG" id="scl:sce8669"/>
<accession>A9G0A5</accession>
<dbReference type="HOGENOM" id="CLU_2755769_0_0_7"/>
<organism evidence="2 3">
    <name type="scientific">Sorangium cellulosum (strain So ce56)</name>
    <name type="common">Polyangium cellulosum (strain So ce56)</name>
    <dbReference type="NCBI Taxonomy" id="448385"/>
    <lineage>
        <taxon>Bacteria</taxon>
        <taxon>Pseudomonadati</taxon>
        <taxon>Myxococcota</taxon>
        <taxon>Polyangia</taxon>
        <taxon>Polyangiales</taxon>
        <taxon>Polyangiaceae</taxon>
        <taxon>Sorangium</taxon>
    </lineage>
</organism>
<sequence length="85" mass="8504">MRPAIMTTLQKRARMPAMRSGTLLLPFTLLLGACGGSSSETPWPAEPRGPALGPTDEASPDGPANSSAAPRGAGEGSAGEADAGR</sequence>
<gene>
    <name evidence="2" type="ordered locus">sce8669</name>
</gene>
<name>A9G0A5_SORC5</name>
<dbReference type="STRING" id="448385.sce8669"/>
<dbReference type="BioCyc" id="SCEL448385:SCE_RS44420-MONOMER"/>
<evidence type="ECO:0000313" key="2">
    <source>
        <dbReference type="EMBL" id="CAN98839.1"/>
    </source>
</evidence>
<reference evidence="2 3" key="1">
    <citation type="journal article" date="2007" name="Nat. Biotechnol.">
        <title>Complete genome sequence of the myxobacterium Sorangium cellulosum.</title>
        <authorList>
            <person name="Schneiker S."/>
            <person name="Perlova O."/>
            <person name="Kaiser O."/>
            <person name="Gerth K."/>
            <person name="Alici A."/>
            <person name="Altmeyer M.O."/>
            <person name="Bartels D."/>
            <person name="Bekel T."/>
            <person name="Beyer S."/>
            <person name="Bode E."/>
            <person name="Bode H.B."/>
            <person name="Bolten C.J."/>
            <person name="Choudhuri J.V."/>
            <person name="Doss S."/>
            <person name="Elnakady Y.A."/>
            <person name="Frank B."/>
            <person name="Gaigalat L."/>
            <person name="Goesmann A."/>
            <person name="Groeger C."/>
            <person name="Gross F."/>
            <person name="Jelsbak L."/>
            <person name="Jelsbak L."/>
            <person name="Kalinowski J."/>
            <person name="Kegler C."/>
            <person name="Knauber T."/>
            <person name="Konietzny S."/>
            <person name="Kopp M."/>
            <person name="Krause L."/>
            <person name="Krug D."/>
            <person name="Linke B."/>
            <person name="Mahmud T."/>
            <person name="Martinez-Arias R."/>
            <person name="McHardy A.C."/>
            <person name="Merai M."/>
            <person name="Meyer F."/>
            <person name="Mormann S."/>
            <person name="Munoz-Dorado J."/>
            <person name="Perez J."/>
            <person name="Pradella S."/>
            <person name="Rachid S."/>
            <person name="Raddatz G."/>
            <person name="Rosenau F."/>
            <person name="Rueckert C."/>
            <person name="Sasse F."/>
            <person name="Scharfe M."/>
            <person name="Schuster S.C."/>
            <person name="Suen G."/>
            <person name="Treuner-Lange A."/>
            <person name="Velicer G.J."/>
            <person name="Vorholter F.-J."/>
            <person name="Weissman K.J."/>
            <person name="Welch R.D."/>
            <person name="Wenzel S.C."/>
            <person name="Whitworth D.E."/>
            <person name="Wilhelm S."/>
            <person name="Wittmann C."/>
            <person name="Bloecker H."/>
            <person name="Puehler A."/>
            <person name="Mueller R."/>
        </authorList>
    </citation>
    <scope>NUCLEOTIDE SEQUENCE [LARGE SCALE GENOMIC DNA]</scope>
    <source>
        <strain evidence="3">So ce56</strain>
    </source>
</reference>
<proteinExistence type="predicted"/>
<dbReference type="EMBL" id="AM746676">
    <property type="protein sequence ID" value="CAN98839.1"/>
    <property type="molecule type" value="Genomic_DNA"/>
</dbReference>
<feature type="region of interest" description="Disordered" evidence="1">
    <location>
        <begin position="35"/>
        <end position="85"/>
    </location>
</feature>
<feature type="compositionally biased region" description="Low complexity" evidence="1">
    <location>
        <begin position="66"/>
        <end position="85"/>
    </location>
</feature>
<keyword evidence="3" id="KW-1185">Reference proteome</keyword>
<dbReference type="AlphaFoldDB" id="A9G0A5"/>
<protein>
    <submittedName>
        <fullName evidence="2">Secreted protein</fullName>
    </submittedName>
</protein>
<evidence type="ECO:0000313" key="3">
    <source>
        <dbReference type="Proteomes" id="UP000002139"/>
    </source>
</evidence>
<dbReference type="Proteomes" id="UP000002139">
    <property type="component" value="Chromosome"/>
</dbReference>
<dbReference type="PROSITE" id="PS51257">
    <property type="entry name" value="PROKAR_LIPOPROTEIN"/>
    <property type="match status" value="1"/>
</dbReference>